<keyword evidence="1" id="KW-0472">Membrane</keyword>
<dbReference type="EMBL" id="CP046147">
    <property type="protein sequence ID" value="WFG38412.1"/>
    <property type="molecule type" value="Genomic_DNA"/>
</dbReference>
<proteinExistence type="predicted"/>
<keyword evidence="1" id="KW-0812">Transmembrane</keyword>
<feature type="transmembrane region" description="Helical" evidence="1">
    <location>
        <begin position="65"/>
        <end position="88"/>
    </location>
</feature>
<dbReference type="EMBL" id="WMBE01000002">
    <property type="protein sequence ID" value="MDG0866997.1"/>
    <property type="molecule type" value="Genomic_DNA"/>
</dbReference>
<reference evidence="3" key="2">
    <citation type="journal article" date="2023" name="Nat. Commun.">
        <title>Cultivation of marine bacteria of the SAR202 clade.</title>
        <authorList>
            <person name="Lim Y."/>
            <person name="Seo J.H."/>
            <person name="Giovannoni S.J."/>
            <person name="Kang I."/>
            <person name="Cho J.C."/>
        </authorList>
    </citation>
    <scope>NUCLEOTIDE SEQUENCE</scope>
    <source>
        <strain evidence="3">JH1073</strain>
    </source>
</reference>
<organism evidence="3 4">
    <name type="scientific">Candidatus Lucifugimonas marina</name>
    <dbReference type="NCBI Taxonomy" id="3038979"/>
    <lineage>
        <taxon>Bacteria</taxon>
        <taxon>Bacillati</taxon>
        <taxon>Chloroflexota</taxon>
        <taxon>Dehalococcoidia</taxon>
        <taxon>SAR202 cluster</taxon>
        <taxon>Candidatus Lucifugimonadales</taxon>
        <taxon>Candidatus Lucifugimonadaceae</taxon>
        <taxon>Candidatus Lucifugimonas</taxon>
    </lineage>
</organism>
<dbReference type="CDD" id="cd19756">
    <property type="entry name" value="Bbox2"/>
    <property type="match status" value="1"/>
</dbReference>
<keyword evidence="1" id="KW-1133">Transmembrane helix</keyword>
<feature type="transmembrane region" description="Helical" evidence="1">
    <location>
        <begin position="156"/>
        <end position="174"/>
    </location>
</feature>
<name>A0AAJ5ZBP6_9CHLR</name>
<keyword evidence="4" id="KW-1185">Reference proteome</keyword>
<dbReference type="Proteomes" id="UP001219901">
    <property type="component" value="Chromosome"/>
</dbReference>
<evidence type="ECO:0000313" key="5">
    <source>
        <dbReference type="Proteomes" id="UP001321249"/>
    </source>
</evidence>
<dbReference type="Proteomes" id="UP001321249">
    <property type="component" value="Unassembled WGS sequence"/>
</dbReference>
<evidence type="ECO:0000256" key="1">
    <source>
        <dbReference type="SAM" id="Phobius"/>
    </source>
</evidence>
<evidence type="ECO:0008006" key="6">
    <source>
        <dbReference type="Google" id="ProtNLM"/>
    </source>
</evidence>
<feature type="transmembrane region" description="Helical" evidence="1">
    <location>
        <begin position="128"/>
        <end position="150"/>
    </location>
</feature>
<dbReference type="AlphaFoldDB" id="A0AAJ5ZBP6"/>
<protein>
    <recommendedName>
        <fullName evidence="6">B box-type domain-containing protein</fullName>
    </recommendedName>
</protein>
<reference evidence="4 5" key="1">
    <citation type="submission" date="2019-11" db="EMBL/GenBank/DDBJ databases">
        <authorList>
            <person name="Cho J.-C."/>
        </authorList>
    </citation>
    <scope>NUCLEOTIDE SEQUENCE [LARGE SCALE GENOMIC DNA]</scope>
    <source>
        <strain evidence="3 4">JH1073</strain>
        <strain evidence="2 5">JH702</strain>
    </source>
</reference>
<sequence length="179" mass="19158">MTNDTFQTTCVRHPETPSNLGCSRCGDLICPECMVQSPVGARCPDCASIGQAPIFRSTPAEFSQVVLLSILGAVGFGVAYAVIVWVLWVLPLGFMIGNVAASFVIALAGSPVGDYVRRAGKYKLDARLRIVAAFTMFAIWVVGFTVASFLGVWNGVFLNIVAYIGLGVGMYVAMNRVRP</sequence>
<evidence type="ECO:0000313" key="4">
    <source>
        <dbReference type="Proteomes" id="UP001219901"/>
    </source>
</evidence>
<gene>
    <name evidence="2" type="ORF">GKO46_07915</name>
    <name evidence="3" type="ORF">GKO48_01920</name>
</gene>
<feature type="transmembrane region" description="Helical" evidence="1">
    <location>
        <begin position="94"/>
        <end position="116"/>
    </location>
</feature>
<dbReference type="RefSeq" id="WP_342824916.1">
    <property type="nucleotide sequence ID" value="NZ_CP046146.1"/>
</dbReference>
<evidence type="ECO:0000313" key="2">
    <source>
        <dbReference type="EMBL" id="MDG0866997.1"/>
    </source>
</evidence>
<accession>A0AAJ5ZBP6</accession>
<evidence type="ECO:0000313" key="3">
    <source>
        <dbReference type="EMBL" id="WFG38412.1"/>
    </source>
</evidence>
<reference evidence="4" key="3">
    <citation type="submission" date="2023-06" db="EMBL/GenBank/DDBJ databases">
        <title>Pangenomics reveal diversification of enzyme families and niche specialization in globally abundant SAR202 bacteria.</title>
        <authorList>
            <person name="Saw J.H.W."/>
        </authorList>
    </citation>
    <scope>NUCLEOTIDE SEQUENCE [LARGE SCALE GENOMIC DNA]</scope>
    <source>
        <strain evidence="4">JH1073</strain>
    </source>
</reference>